<dbReference type="Proteomes" id="UP000242263">
    <property type="component" value="Unassembled WGS sequence"/>
</dbReference>
<keyword evidence="1" id="KW-0472">Membrane</keyword>
<comment type="caution">
    <text evidence="2">The sequence shown here is derived from an EMBL/GenBank/DDBJ whole genome shotgun (WGS) entry which is preliminary data.</text>
</comment>
<evidence type="ECO:0000313" key="3">
    <source>
        <dbReference type="Proteomes" id="UP000242263"/>
    </source>
</evidence>
<gene>
    <name evidence="2" type="ORF">CYJ32_05745</name>
</gene>
<feature type="transmembrane region" description="Helical" evidence="1">
    <location>
        <begin position="214"/>
        <end position="233"/>
    </location>
</feature>
<protein>
    <submittedName>
        <fullName evidence="2">Uncharacterized protein</fullName>
    </submittedName>
</protein>
<dbReference type="AlphaFoldDB" id="A0A2I1M4G9"/>
<feature type="transmembrane region" description="Helical" evidence="1">
    <location>
        <begin position="565"/>
        <end position="584"/>
    </location>
</feature>
<feature type="transmembrane region" description="Helical" evidence="1">
    <location>
        <begin position="467"/>
        <end position="488"/>
    </location>
</feature>
<dbReference type="RefSeq" id="WP_101541453.1">
    <property type="nucleotide sequence ID" value="NZ_JASODL010000003.1"/>
</dbReference>
<evidence type="ECO:0000313" key="2">
    <source>
        <dbReference type="EMBL" id="PKZ14999.1"/>
    </source>
</evidence>
<feature type="transmembrane region" description="Helical" evidence="1">
    <location>
        <begin position="527"/>
        <end position="545"/>
    </location>
</feature>
<dbReference type="EMBL" id="PKGU01000003">
    <property type="protein sequence ID" value="PKZ14999.1"/>
    <property type="molecule type" value="Genomic_DNA"/>
</dbReference>
<organism evidence="2 3">
    <name type="scientific">Alloscardovia omnicolens</name>
    <dbReference type="NCBI Taxonomy" id="419015"/>
    <lineage>
        <taxon>Bacteria</taxon>
        <taxon>Bacillati</taxon>
        <taxon>Actinomycetota</taxon>
        <taxon>Actinomycetes</taxon>
        <taxon>Bifidobacteriales</taxon>
        <taxon>Bifidobacteriaceae</taxon>
        <taxon>Alloscardovia</taxon>
    </lineage>
</organism>
<feature type="transmembrane region" description="Helical" evidence="1">
    <location>
        <begin position="591"/>
        <end position="609"/>
    </location>
</feature>
<reference evidence="2 3" key="1">
    <citation type="submission" date="2017-12" db="EMBL/GenBank/DDBJ databases">
        <title>Phylogenetic diversity of female urinary microbiome.</title>
        <authorList>
            <person name="Thomas-White K."/>
            <person name="Wolfe A.J."/>
        </authorList>
    </citation>
    <scope>NUCLEOTIDE SEQUENCE [LARGE SCALE GENOMIC DNA]</scope>
    <source>
        <strain evidence="2 3">UMB0064</strain>
    </source>
</reference>
<feature type="transmembrane region" description="Helical" evidence="1">
    <location>
        <begin position="177"/>
        <end position="194"/>
    </location>
</feature>
<feature type="transmembrane region" description="Helical" evidence="1">
    <location>
        <begin position="374"/>
        <end position="393"/>
    </location>
</feature>
<evidence type="ECO:0000256" key="1">
    <source>
        <dbReference type="SAM" id="Phobius"/>
    </source>
</evidence>
<name>A0A2I1M4G9_9BIFI</name>
<feature type="transmembrane region" description="Helical" evidence="1">
    <location>
        <begin position="14"/>
        <end position="34"/>
    </location>
</feature>
<sequence>MNGKYKHILSHLKVFYPLIIVLLFEIFVFNFPFWNTLGNTPAIAAVGEGQGITQTSDGLWKVHNADNPYLTVKLKRPIEVSYFKARISDSTAPKGRFHAGRSFFIEPYVKDAGNRGLATPLGRATVTENLPDTHYVRLHAVGTLTKLNLKFDGLKVGDTFALSNVELNPRRPLHFSILRFLTFIVCVYTVYIFAPSSRIYYWKLNLSSRKQMFFAAFAAVLSCVILYCISRLIQPGRIFAGTYMTENGGIINDDNQYNHVANAIINGHTYLDLPVPEWLKDMANPYDAGMRLQYGQKTGQPSYWDYAFYKGKYYSYFGVLPALLSFVPFKLITGKDLRTDYAVVFFATLFVLAAFYFCYSFIKKYFRNTSFGMYLLSSIAIVIGASGITQVFLPKIYSLPMLSSLFLTLLGLALWITAFNEKTRFTKLHLIGGALSIALNLGCRPLFVLAAFFAFPIFSQQIKERKFFSLSGLTNTLSVIVPFFIVGIPTMWYNKIRFASYFDFGATYNLTGFDMVHHAKTMIRIPIGLWFYLVQPLHISANYPYIFTVDEPHGFMGRFIMEPYYGGFFIFTPIALAIFLAIPFKTLIKKYKIRFILCMAVCFSVFYIIADSMITGVNSRYYGDFGWLLVFGSFLVVFSLLDQWTRIDVQTNRIVYSPRAKWLKNAVIVAVGWMALLYLINLFSDGRYGNLVATNNTVYRIVESWLVAFQ</sequence>
<feature type="transmembrane region" description="Helical" evidence="1">
    <location>
        <begin position="662"/>
        <end position="680"/>
    </location>
</feature>
<accession>A0A2I1M4G9</accession>
<feature type="transmembrane region" description="Helical" evidence="1">
    <location>
        <begin position="399"/>
        <end position="418"/>
    </location>
</feature>
<keyword evidence="1" id="KW-0812">Transmembrane</keyword>
<proteinExistence type="predicted"/>
<feature type="transmembrane region" description="Helical" evidence="1">
    <location>
        <begin position="430"/>
        <end position="455"/>
    </location>
</feature>
<feature type="transmembrane region" description="Helical" evidence="1">
    <location>
        <begin position="341"/>
        <end position="362"/>
    </location>
</feature>
<feature type="transmembrane region" description="Helical" evidence="1">
    <location>
        <begin position="621"/>
        <end position="641"/>
    </location>
</feature>
<feature type="transmembrane region" description="Helical" evidence="1">
    <location>
        <begin position="313"/>
        <end position="329"/>
    </location>
</feature>
<keyword evidence="1" id="KW-1133">Transmembrane helix</keyword>